<dbReference type="PANTHER" id="PTHR46499:SF1">
    <property type="entry name" value="QUEUINE TRNA-RIBOSYLTRANSFERASE"/>
    <property type="match status" value="1"/>
</dbReference>
<evidence type="ECO:0000259" key="4">
    <source>
        <dbReference type="Pfam" id="PF01702"/>
    </source>
</evidence>
<dbReference type="InterPro" id="IPR040777">
    <property type="entry name" value="DUF5591"/>
</dbReference>
<evidence type="ECO:0000259" key="5">
    <source>
        <dbReference type="Pfam" id="PF17884"/>
    </source>
</evidence>
<evidence type="ECO:0000313" key="6">
    <source>
        <dbReference type="EMBL" id="PZW25321.1"/>
    </source>
</evidence>
<keyword evidence="1" id="KW-0819">tRNA processing</keyword>
<dbReference type="Proteomes" id="UP000248806">
    <property type="component" value="Unassembled WGS sequence"/>
</dbReference>
<dbReference type="InterPro" id="IPR002616">
    <property type="entry name" value="tRNA_ribo_trans-like"/>
</dbReference>
<keyword evidence="7" id="KW-1185">Reference proteome</keyword>
<dbReference type="AlphaFoldDB" id="A0A326UB84"/>
<feature type="domain" description="DUF5591" evidence="5">
    <location>
        <begin position="412"/>
        <end position="532"/>
    </location>
</feature>
<evidence type="ECO:0000313" key="7">
    <source>
        <dbReference type="Proteomes" id="UP000248806"/>
    </source>
</evidence>
<dbReference type="Pfam" id="PF17884">
    <property type="entry name" value="DUF5591"/>
    <property type="match status" value="1"/>
</dbReference>
<evidence type="ECO:0000256" key="2">
    <source>
        <dbReference type="ARBA" id="ARBA00022785"/>
    </source>
</evidence>
<dbReference type="GO" id="GO:0008616">
    <property type="term" value="P:tRNA queuosine(34) biosynthetic process"/>
    <property type="evidence" value="ECO:0007669"/>
    <property type="project" value="UniProtKB-KW"/>
</dbReference>
<name>A0A326UB84_THEHA</name>
<dbReference type="InterPro" id="IPR036511">
    <property type="entry name" value="TGT-like_sf"/>
</dbReference>
<feature type="coiled-coil region" evidence="3">
    <location>
        <begin position="339"/>
        <end position="385"/>
    </location>
</feature>
<proteinExistence type="predicted"/>
<keyword evidence="2" id="KW-0671">Queuosine biosynthesis</keyword>
<organism evidence="6 7">
    <name type="scientific">Thermosporothrix hazakensis</name>
    <dbReference type="NCBI Taxonomy" id="644383"/>
    <lineage>
        <taxon>Bacteria</taxon>
        <taxon>Bacillati</taxon>
        <taxon>Chloroflexota</taxon>
        <taxon>Ktedonobacteria</taxon>
        <taxon>Ktedonobacterales</taxon>
        <taxon>Thermosporotrichaceae</taxon>
        <taxon>Thermosporothrix</taxon>
    </lineage>
</organism>
<gene>
    <name evidence="6" type="ORF">EI42_04373</name>
</gene>
<comment type="caution">
    <text evidence="6">The sequence shown here is derived from an EMBL/GenBank/DDBJ whole genome shotgun (WGS) entry which is preliminary data.</text>
</comment>
<accession>A0A326UB84</accession>
<protein>
    <submittedName>
        <fullName evidence="6">tRNA-guanine family transglycosylase</fullName>
    </submittedName>
</protein>
<keyword evidence="3" id="KW-0175">Coiled coil</keyword>
<dbReference type="PANTHER" id="PTHR46499">
    <property type="entry name" value="QUEUINE TRNA-RIBOSYLTRANSFERASE"/>
    <property type="match status" value="1"/>
</dbReference>
<dbReference type="GO" id="GO:0005737">
    <property type="term" value="C:cytoplasm"/>
    <property type="evidence" value="ECO:0007669"/>
    <property type="project" value="TreeGrafter"/>
</dbReference>
<dbReference type="Pfam" id="PF01702">
    <property type="entry name" value="TGT"/>
    <property type="match status" value="1"/>
</dbReference>
<dbReference type="InterPro" id="IPR050076">
    <property type="entry name" value="ArchSynthase1/Queuine_TRR"/>
</dbReference>
<dbReference type="EMBL" id="QKUF01000019">
    <property type="protein sequence ID" value="PZW25321.1"/>
    <property type="molecule type" value="Genomic_DNA"/>
</dbReference>
<sequence>MFFVTIGHMKRQMEAILYPVTCFITGTTPNGGGIWKYILHASRHGLLRRNIPVLTQVLHFLDFRVSPRQLENRWRKSLRENYNGNFQLQYKAPIFTDSGGFTLMFDPDLDLSAYNIMPDQLAEGILQLQIDLGADLVTSLDYPIPPGLDISEVERRMVSTLDNAMRSARYIANLPQAQRPLLYVPIHGPTPELLGKFVSTLLERFEVEGLSSILSGLALGSMVPLRKTHRTEEIVKFTRAARRSMPQEMPLHVFGVTGVLVPFLMAEGANTFDTSSYVQNARNLKYMNPVTRKSISFRDMVEYNCNCIVCRERNFHEDIALMEGRKAGLRSEVYAAIALHNLEQDFVLLNRANEALINNELSEYIEEVSSRFEGARKLLAALKAEDTTCDLKQVTVHQGIRMHKPEDFDIQERNYTPQKPICLLLPCSQEKPYTNSQSFRFIWKNLGDSIERMDNIEIVFLSGLYGPVPEGYVEEDAVTTYDFLLHHYDQQGIERIAARLSQFLDENKQYFETIVAYMTLPAYRKAVRLVKKNHPELLVLPETKRLGQASFYKKENLYQLIECLRFKVRTEAVSKDVDAQELVEAKQNSSAHFQAAMERCPLPCNIDDQQGFI</sequence>
<dbReference type="SUPFAM" id="SSF52141">
    <property type="entry name" value="Uracil-DNA glycosylase-like"/>
    <property type="match status" value="1"/>
</dbReference>
<dbReference type="Gene3D" id="3.40.50.10630">
    <property type="entry name" value="Uracil-DNA glycosylase-like"/>
    <property type="match status" value="1"/>
</dbReference>
<evidence type="ECO:0000256" key="1">
    <source>
        <dbReference type="ARBA" id="ARBA00022694"/>
    </source>
</evidence>
<reference evidence="6 7" key="1">
    <citation type="submission" date="2018-06" db="EMBL/GenBank/DDBJ databases">
        <title>Genomic Encyclopedia of Archaeal and Bacterial Type Strains, Phase II (KMG-II): from individual species to whole genera.</title>
        <authorList>
            <person name="Goeker M."/>
        </authorList>
    </citation>
    <scope>NUCLEOTIDE SEQUENCE [LARGE SCALE GENOMIC DNA]</scope>
    <source>
        <strain evidence="6 7">ATCC BAA-1881</strain>
    </source>
</reference>
<dbReference type="SUPFAM" id="SSF51713">
    <property type="entry name" value="tRNA-guanine transglycosylase"/>
    <property type="match status" value="1"/>
</dbReference>
<dbReference type="InterPro" id="IPR036895">
    <property type="entry name" value="Uracil-DNA_glycosylase-like_sf"/>
</dbReference>
<dbReference type="Gene3D" id="3.20.20.105">
    <property type="entry name" value="Queuine tRNA-ribosyltransferase-like"/>
    <property type="match status" value="1"/>
</dbReference>
<evidence type="ECO:0000256" key="3">
    <source>
        <dbReference type="SAM" id="Coils"/>
    </source>
</evidence>
<feature type="domain" description="tRNA-guanine(15) transglycosylase-like" evidence="4">
    <location>
        <begin position="88"/>
        <end position="371"/>
    </location>
</feature>
<dbReference type="NCBIfam" id="TIGR00449">
    <property type="entry name" value="tgt_general"/>
    <property type="match status" value="1"/>
</dbReference>